<sequence>MSGGEAALAAITEILTWAGLGAGALFGGLALIIRLADGTWQPVRAVIIGSDPAQPRVVRWFGDDGVHEAPLTAEFEEAAERDEVPLHHRVGSRSRVRLEARSPWPRLLGGVALACAGVGLLSLVVQIVGLMLAG</sequence>
<protein>
    <recommendedName>
        <fullName evidence="4">Sortase</fullName>
    </recommendedName>
</protein>
<gene>
    <name evidence="2" type="ORF">GCM10022202_17090</name>
</gene>
<proteinExistence type="predicted"/>
<dbReference type="Proteomes" id="UP001410795">
    <property type="component" value="Unassembled WGS sequence"/>
</dbReference>
<feature type="transmembrane region" description="Helical" evidence="1">
    <location>
        <begin position="6"/>
        <end position="33"/>
    </location>
</feature>
<reference evidence="3" key="1">
    <citation type="journal article" date="2019" name="Int. J. Syst. Evol. Microbiol.">
        <title>The Global Catalogue of Microorganisms (GCM) 10K type strain sequencing project: providing services to taxonomists for standard genome sequencing and annotation.</title>
        <authorList>
            <consortium name="The Broad Institute Genomics Platform"/>
            <consortium name="The Broad Institute Genome Sequencing Center for Infectious Disease"/>
            <person name="Wu L."/>
            <person name="Ma J."/>
        </authorList>
    </citation>
    <scope>NUCLEOTIDE SEQUENCE [LARGE SCALE GENOMIC DNA]</scope>
    <source>
        <strain evidence="3">JCM 16546</strain>
    </source>
</reference>
<evidence type="ECO:0000313" key="2">
    <source>
        <dbReference type="EMBL" id="GAA3657354.1"/>
    </source>
</evidence>
<evidence type="ECO:0000313" key="3">
    <source>
        <dbReference type="Proteomes" id="UP001410795"/>
    </source>
</evidence>
<comment type="caution">
    <text evidence="2">The sequence shown here is derived from an EMBL/GenBank/DDBJ whole genome shotgun (WGS) entry which is preliminary data.</text>
</comment>
<accession>A0ABP7BGC8</accession>
<dbReference type="EMBL" id="BAAAYV010000006">
    <property type="protein sequence ID" value="GAA3657354.1"/>
    <property type="molecule type" value="Genomic_DNA"/>
</dbReference>
<keyword evidence="3" id="KW-1185">Reference proteome</keyword>
<name>A0ABP7BGC8_9MICO</name>
<evidence type="ECO:0008006" key="4">
    <source>
        <dbReference type="Google" id="ProtNLM"/>
    </source>
</evidence>
<feature type="transmembrane region" description="Helical" evidence="1">
    <location>
        <begin position="107"/>
        <end position="133"/>
    </location>
</feature>
<evidence type="ECO:0000256" key="1">
    <source>
        <dbReference type="SAM" id="Phobius"/>
    </source>
</evidence>
<keyword evidence="1" id="KW-0812">Transmembrane</keyword>
<keyword evidence="1" id="KW-1133">Transmembrane helix</keyword>
<organism evidence="2 3">
    <name type="scientific">Microbacterium marinilacus</name>
    <dbReference type="NCBI Taxonomy" id="415209"/>
    <lineage>
        <taxon>Bacteria</taxon>
        <taxon>Bacillati</taxon>
        <taxon>Actinomycetota</taxon>
        <taxon>Actinomycetes</taxon>
        <taxon>Micrococcales</taxon>
        <taxon>Microbacteriaceae</taxon>
        <taxon>Microbacterium</taxon>
    </lineage>
</organism>
<dbReference type="RefSeq" id="WP_221857979.1">
    <property type="nucleotide sequence ID" value="NZ_BAAAYV010000006.1"/>
</dbReference>
<keyword evidence="1" id="KW-0472">Membrane</keyword>